<dbReference type="InterPro" id="IPR036396">
    <property type="entry name" value="Cyt_P450_sf"/>
</dbReference>
<dbReference type="Gene3D" id="1.10.630.10">
    <property type="entry name" value="Cytochrome P450"/>
    <property type="match status" value="1"/>
</dbReference>
<proteinExistence type="inferred from homology"/>
<dbReference type="PROSITE" id="PS00086">
    <property type="entry name" value="CYTOCHROME_P450"/>
    <property type="match status" value="1"/>
</dbReference>
<dbReference type="InterPro" id="IPR050705">
    <property type="entry name" value="Cytochrome_P450_3A"/>
</dbReference>
<gene>
    <name evidence="10" type="ORF">RIMI_LOCUS4716696</name>
</gene>
<dbReference type="InterPro" id="IPR017972">
    <property type="entry name" value="Cyt_P450_CS"/>
</dbReference>
<dbReference type="PANTHER" id="PTHR24302:SF15">
    <property type="entry name" value="FATTY-ACID PEROXYGENASE"/>
    <property type="match status" value="1"/>
</dbReference>
<dbReference type="InterPro" id="IPR001128">
    <property type="entry name" value="Cyt_P450"/>
</dbReference>
<dbReference type="SUPFAM" id="SSF48264">
    <property type="entry name" value="Cytochrome P450"/>
    <property type="match status" value="1"/>
</dbReference>
<dbReference type="Proteomes" id="UP001176940">
    <property type="component" value="Unassembled WGS sequence"/>
</dbReference>
<evidence type="ECO:0000256" key="1">
    <source>
        <dbReference type="ARBA" id="ARBA00010617"/>
    </source>
</evidence>
<dbReference type="InterPro" id="IPR056924">
    <property type="entry name" value="SH3_Tf2-1"/>
</dbReference>
<name>A0ABN9L4I3_9NEOB</name>
<reference evidence="10" key="1">
    <citation type="submission" date="2023-07" db="EMBL/GenBank/DDBJ databases">
        <authorList>
            <person name="Stuckert A."/>
        </authorList>
    </citation>
    <scope>NUCLEOTIDE SEQUENCE</scope>
</reference>
<feature type="domain" description="Tf2-1-like SH3-like" evidence="9">
    <location>
        <begin position="269"/>
        <end position="301"/>
    </location>
</feature>
<keyword evidence="3 8" id="KW-0479">Metal-binding</keyword>
<evidence type="ECO:0000256" key="3">
    <source>
        <dbReference type="ARBA" id="ARBA00022723"/>
    </source>
</evidence>
<keyword evidence="4 8" id="KW-0560">Oxidoreductase</keyword>
<keyword evidence="2 8" id="KW-0349">Heme</keyword>
<dbReference type="InterPro" id="IPR002403">
    <property type="entry name" value="Cyt_P450_E_grp-IV"/>
</dbReference>
<evidence type="ECO:0000256" key="5">
    <source>
        <dbReference type="ARBA" id="ARBA00023004"/>
    </source>
</evidence>
<keyword evidence="5 8" id="KW-0408">Iron</keyword>
<evidence type="ECO:0000259" key="9">
    <source>
        <dbReference type="Pfam" id="PF24626"/>
    </source>
</evidence>
<dbReference type="PRINTS" id="PR00385">
    <property type="entry name" value="P450"/>
</dbReference>
<evidence type="ECO:0000256" key="8">
    <source>
        <dbReference type="RuleBase" id="RU000461"/>
    </source>
</evidence>
<comment type="caution">
    <text evidence="10">The sequence shown here is derived from an EMBL/GenBank/DDBJ whole genome shotgun (WGS) entry which is preliminary data.</text>
</comment>
<evidence type="ECO:0000313" key="10">
    <source>
        <dbReference type="EMBL" id="CAJ0931468.1"/>
    </source>
</evidence>
<evidence type="ECO:0000313" key="11">
    <source>
        <dbReference type="Proteomes" id="UP001176940"/>
    </source>
</evidence>
<evidence type="ECO:0000256" key="7">
    <source>
        <dbReference type="ARBA" id="ARBA00043906"/>
    </source>
</evidence>
<evidence type="ECO:0000256" key="6">
    <source>
        <dbReference type="ARBA" id="ARBA00023033"/>
    </source>
</evidence>
<keyword evidence="6 8" id="KW-0503">Monooxygenase</keyword>
<evidence type="ECO:0000256" key="2">
    <source>
        <dbReference type="ARBA" id="ARBA00022617"/>
    </source>
</evidence>
<comment type="similarity">
    <text evidence="1 8">Belongs to the cytochrome P450 family.</text>
</comment>
<dbReference type="PANTHER" id="PTHR24302">
    <property type="entry name" value="CYTOCHROME P450 FAMILY 3"/>
    <property type="match status" value="1"/>
</dbReference>
<keyword evidence="11" id="KW-1185">Reference proteome</keyword>
<sequence length="344" mass="39092">MISGTPNIKKHIIQCIHCLQAPPTYEALNQMEYLDMVIYETLRLYPAAGRIERVCKTTTEINGVTIPKDVVTVIPVFVLHRDPELWSDPEEFRPERFSKENRETQDPYIFLPFGAGPRNCIGMRFAMINMKSVISLLLQNFSFRTCKDTPIPLEIDTRGFLKTTKPIILNLAPREARKTESAALNLLDFEFARRCGFPLQPLQNPIPLRGIDATPLAKNKPQFWTQVEPSDCPGVDSVVDRLQQIWAHVVDNLVLSQEEAQRFANRRWISEIINPVSFRLALPASFAIHNVFHRSLLRKYVVPVVPSVDPPAPVLVDGELDLDCVSVFSVLLDSLELQIYAPHL</sequence>
<dbReference type="Pfam" id="PF24626">
    <property type="entry name" value="SH3_Tf2-1"/>
    <property type="match status" value="1"/>
</dbReference>
<dbReference type="EMBL" id="CAUEEQ010007743">
    <property type="protein sequence ID" value="CAJ0931468.1"/>
    <property type="molecule type" value="Genomic_DNA"/>
</dbReference>
<organism evidence="10 11">
    <name type="scientific">Ranitomeya imitator</name>
    <name type="common">mimic poison frog</name>
    <dbReference type="NCBI Taxonomy" id="111125"/>
    <lineage>
        <taxon>Eukaryota</taxon>
        <taxon>Metazoa</taxon>
        <taxon>Chordata</taxon>
        <taxon>Craniata</taxon>
        <taxon>Vertebrata</taxon>
        <taxon>Euteleostomi</taxon>
        <taxon>Amphibia</taxon>
        <taxon>Batrachia</taxon>
        <taxon>Anura</taxon>
        <taxon>Neobatrachia</taxon>
        <taxon>Hyloidea</taxon>
        <taxon>Dendrobatidae</taxon>
        <taxon>Dendrobatinae</taxon>
        <taxon>Ranitomeya</taxon>
    </lineage>
</organism>
<dbReference type="PRINTS" id="PR00465">
    <property type="entry name" value="EP450IV"/>
</dbReference>
<accession>A0ABN9L4I3</accession>
<comment type="function">
    <text evidence="7">Cytochromes P450 are a group of heme-thiolate monooxygenases. They oxidize a variety of structurally unrelated compounds, including steroids, fatty acids, and xenobiotics.</text>
</comment>
<protein>
    <recommendedName>
        <fullName evidence="9">Tf2-1-like SH3-like domain-containing protein</fullName>
    </recommendedName>
</protein>
<evidence type="ECO:0000256" key="4">
    <source>
        <dbReference type="ARBA" id="ARBA00023002"/>
    </source>
</evidence>
<dbReference type="Pfam" id="PF00067">
    <property type="entry name" value="p450"/>
    <property type="match status" value="1"/>
</dbReference>